<comment type="caution">
    <text evidence="1">The sequence shown here is derived from an EMBL/GenBank/DDBJ whole genome shotgun (WGS) entry which is preliminary data.</text>
</comment>
<organism evidence="1 2">
    <name type="scientific">Malus domestica</name>
    <name type="common">Apple</name>
    <name type="synonym">Pyrus malus</name>
    <dbReference type="NCBI Taxonomy" id="3750"/>
    <lineage>
        <taxon>Eukaryota</taxon>
        <taxon>Viridiplantae</taxon>
        <taxon>Streptophyta</taxon>
        <taxon>Embryophyta</taxon>
        <taxon>Tracheophyta</taxon>
        <taxon>Spermatophyta</taxon>
        <taxon>Magnoliopsida</taxon>
        <taxon>eudicotyledons</taxon>
        <taxon>Gunneridae</taxon>
        <taxon>Pentapetalae</taxon>
        <taxon>rosids</taxon>
        <taxon>fabids</taxon>
        <taxon>Rosales</taxon>
        <taxon>Rosaceae</taxon>
        <taxon>Amygdaloideae</taxon>
        <taxon>Maleae</taxon>
        <taxon>Malus</taxon>
    </lineage>
</organism>
<keyword evidence="2" id="KW-1185">Reference proteome</keyword>
<proteinExistence type="predicted"/>
<evidence type="ECO:0000313" key="1">
    <source>
        <dbReference type="EMBL" id="RXH90706.1"/>
    </source>
</evidence>
<dbReference type="Proteomes" id="UP000290289">
    <property type="component" value="Chromosome 9"/>
</dbReference>
<protein>
    <submittedName>
        <fullName evidence="1">Uncharacterized protein</fullName>
    </submittedName>
</protein>
<sequence length="86" mass="10274">MKKSTMHAKVIGMQRENFLLWRFQAEVQKMRVEMASIKRDAEHYSRQWAVWLLQDLLEVELEDEISVTNQVEREKRQHGCLSVRSG</sequence>
<reference evidence="1 2" key="1">
    <citation type="submission" date="2018-10" db="EMBL/GenBank/DDBJ databases">
        <title>A high-quality apple genome assembly.</title>
        <authorList>
            <person name="Hu J."/>
        </authorList>
    </citation>
    <scope>NUCLEOTIDE SEQUENCE [LARGE SCALE GENOMIC DNA]</scope>
    <source>
        <strain evidence="2">cv. HFTH1</strain>
        <tissue evidence="1">Young leaf</tissue>
    </source>
</reference>
<dbReference type="EMBL" id="RDQH01000335">
    <property type="protein sequence ID" value="RXH90706.1"/>
    <property type="molecule type" value="Genomic_DNA"/>
</dbReference>
<gene>
    <name evidence="1" type="ORF">DVH24_035470</name>
</gene>
<dbReference type="AlphaFoldDB" id="A0A498J690"/>
<accession>A0A498J690</accession>
<name>A0A498J690_MALDO</name>
<evidence type="ECO:0000313" key="2">
    <source>
        <dbReference type="Proteomes" id="UP000290289"/>
    </source>
</evidence>